<dbReference type="Gene3D" id="1.10.287.130">
    <property type="match status" value="1"/>
</dbReference>
<dbReference type="GO" id="GO:0005886">
    <property type="term" value="C:plasma membrane"/>
    <property type="evidence" value="ECO:0007669"/>
    <property type="project" value="UniProtKB-SubCell"/>
</dbReference>
<dbReference type="InterPro" id="IPR035965">
    <property type="entry name" value="PAS-like_dom_sf"/>
</dbReference>
<dbReference type="InterPro" id="IPR029151">
    <property type="entry name" value="Sensor-like_sf"/>
</dbReference>
<evidence type="ECO:0000256" key="10">
    <source>
        <dbReference type="ARBA" id="ARBA00022840"/>
    </source>
</evidence>
<dbReference type="SUPFAM" id="SSF55785">
    <property type="entry name" value="PYP-like sensor domain (PAS domain)"/>
    <property type="match status" value="1"/>
</dbReference>
<dbReference type="EMBL" id="SNYL01000016">
    <property type="protein sequence ID" value="TDQ40574.1"/>
    <property type="molecule type" value="Genomic_DNA"/>
</dbReference>
<gene>
    <name evidence="16" type="ORF">DFR43_11623</name>
</gene>
<evidence type="ECO:0000256" key="2">
    <source>
        <dbReference type="ARBA" id="ARBA00004651"/>
    </source>
</evidence>
<keyword evidence="6" id="KW-0808">Transferase</keyword>
<evidence type="ECO:0000256" key="13">
    <source>
        <dbReference type="ARBA" id="ARBA00023136"/>
    </source>
</evidence>
<dbReference type="GO" id="GO:0006355">
    <property type="term" value="P:regulation of DNA-templated transcription"/>
    <property type="evidence" value="ECO:0007669"/>
    <property type="project" value="InterPro"/>
</dbReference>
<dbReference type="Gene3D" id="3.30.565.10">
    <property type="entry name" value="Histidine kinase-like ATPase, C-terminal domain"/>
    <property type="match status" value="1"/>
</dbReference>
<evidence type="ECO:0000256" key="1">
    <source>
        <dbReference type="ARBA" id="ARBA00000085"/>
    </source>
</evidence>
<organism evidence="16 17">
    <name type="scientific">Tepidicella xavieri</name>
    <dbReference type="NCBI Taxonomy" id="360241"/>
    <lineage>
        <taxon>Bacteria</taxon>
        <taxon>Pseudomonadati</taxon>
        <taxon>Pseudomonadota</taxon>
        <taxon>Betaproteobacteria</taxon>
        <taxon>Burkholderiales</taxon>
        <taxon>Tepidicella</taxon>
    </lineage>
</organism>
<feature type="coiled-coil region" evidence="14">
    <location>
        <begin position="306"/>
        <end position="333"/>
    </location>
</feature>
<dbReference type="PROSITE" id="PS50109">
    <property type="entry name" value="HIS_KIN"/>
    <property type="match status" value="1"/>
</dbReference>
<dbReference type="Pfam" id="PF17203">
    <property type="entry name" value="sCache_3_2"/>
    <property type="match status" value="1"/>
</dbReference>
<evidence type="ECO:0000256" key="8">
    <source>
        <dbReference type="ARBA" id="ARBA00022741"/>
    </source>
</evidence>
<dbReference type="InterPro" id="IPR016120">
    <property type="entry name" value="Sig_transdc_His_kin_SpoOB"/>
</dbReference>
<dbReference type="InterPro" id="IPR036890">
    <property type="entry name" value="HATPase_C_sf"/>
</dbReference>
<keyword evidence="7" id="KW-0812">Transmembrane</keyword>
<dbReference type="Pfam" id="PF02518">
    <property type="entry name" value="HATPase_c"/>
    <property type="match status" value="1"/>
</dbReference>
<keyword evidence="4" id="KW-1003">Cell membrane</keyword>
<dbReference type="Pfam" id="PF14689">
    <property type="entry name" value="SPOB_a"/>
    <property type="match status" value="1"/>
</dbReference>
<protein>
    <recommendedName>
        <fullName evidence="3">histidine kinase</fullName>
        <ecNumber evidence="3">2.7.13.3</ecNumber>
    </recommendedName>
</protein>
<keyword evidence="5" id="KW-0597">Phosphoprotein</keyword>
<comment type="subcellular location">
    <subcellularLocation>
        <location evidence="2">Cell membrane</location>
        <topology evidence="2">Multi-pass membrane protein</topology>
    </subcellularLocation>
</comment>
<evidence type="ECO:0000256" key="14">
    <source>
        <dbReference type="SAM" id="Coils"/>
    </source>
</evidence>
<dbReference type="CDD" id="cd00130">
    <property type="entry name" value="PAS"/>
    <property type="match status" value="1"/>
</dbReference>
<accession>A0A4R6UBW6</accession>
<dbReference type="GO" id="GO:0000155">
    <property type="term" value="F:phosphorelay sensor kinase activity"/>
    <property type="evidence" value="ECO:0007669"/>
    <property type="project" value="InterPro"/>
</dbReference>
<dbReference type="PRINTS" id="PR00344">
    <property type="entry name" value="BCTRLSENSOR"/>
</dbReference>
<comment type="catalytic activity">
    <reaction evidence="1">
        <text>ATP + protein L-histidine = ADP + protein N-phospho-L-histidine.</text>
        <dbReference type="EC" id="2.7.13.3"/>
    </reaction>
</comment>
<dbReference type="SMART" id="SM00387">
    <property type="entry name" value="HATPase_c"/>
    <property type="match status" value="1"/>
</dbReference>
<dbReference type="SUPFAM" id="SSF103190">
    <property type="entry name" value="Sensory domain-like"/>
    <property type="match status" value="1"/>
</dbReference>
<keyword evidence="12" id="KW-0902">Two-component regulatory system</keyword>
<sequence>MILLVGSLLVLMLGIQGAYLSQRYATLMEDQIGQRALNVARTLAANRLLIDAFGQPDPAAIIQPIAERVRVQTGANFVVVGNRDSIRYSHPLPDRLGQRMVGEDNDPALLRGEEYVSRATGSLGPSIRGKVPVWDEAGEIVGVVSVGFLASEIQDRIAGDLRSNLLLMLGTAGVGLLGAVAIANRFKRAILGLEPQEIARRLKEKEAILQSIHEGIVAVNAQGRITLANAGARRFLPGGDAEDPVGRDILETLPHSRLHEVLQTGEAQYDRETWVGEQLVVVNRVPIIVNGQVEGAVATFRSRMEILELSRSLAEVRQLADGLREQAHEFSNKLHTLAGLLQLGQVQEAIQMIGEETQLEQARLTLLQSRVRDPALCGLLAGKLMRAAARGVIIEVDEGSALQTELSAQGREALLSIVGNLIDNACEAPRPSERAPVVRLSFTDVGEDIVIEVDDNGCGVQAQQVAQVFERGTSTKGSGRGIGLALVRQLCREYGGDVTLEPGQTVGACFVAVVSKQRVALAGGGT</sequence>
<dbReference type="InterPro" id="IPR000014">
    <property type="entry name" value="PAS"/>
</dbReference>
<dbReference type="InterPro" id="IPR004358">
    <property type="entry name" value="Sig_transdc_His_kin-like_C"/>
</dbReference>
<name>A0A4R6UBW6_9BURK</name>
<keyword evidence="10" id="KW-0067">ATP-binding</keyword>
<dbReference type="AlphaFoldDB" id="A0A4R6UBW6"/>
<dbReference type="InterPro" id="IPR003594">
    <property type="entry name" value="HATPase_dom"/>
</dbReference>
<evidence type="ECO:0000256" key="3">
    <source>
        <dbReference type="ARBA" id="ARBA00012438"/>
    </source>
</evidence>
<evidence type="ECO:0000256" key="11">
    <source>
        <dbReference type="ARBA" id="ARBA00022989"/>
    </source>
</evidence>
<evidence type="ECO:0000256" key="7">
    <source>
        <dbReference type="ARBA" id="ARBA00022692"/>
    </source>
</evidence>
<dbReference type="PANTHER" id="PTHR44936:SF9">
    <property type="entry name" value="SENSOR PROTEIN CREC"/>
    <property type="match status" value="1"/>
</dbReference>
<dbReference type="Pfam" id="PF00989">
    <property type="entry name" value="PAS"/>
    <property type="match status" value="1"/>
</dbReference>
<feature type="domain" description="Histidine kinase" evidence="15">
    <location>
        <begin position="325"/>
        <end position="518"/>
    </location>
</feature>
<proteinExistence type="predicted"/>
<dbReference type="GO" id="GO:0005524">
    <property type="term" value="F:ATP binding"/>
    <property type="evidence" value="ECO:0007669"/>
    <property type="project" value="UniProtKB-KW"/>
</dbReference>
<evidence type="ECO:0000256" key="12">
    <source>
        <dbReference type="ARBA" id="ARBA00023012"/>
    </source>
</evidence>
<dbReference type="SUPFAM" id="SSF55890">
    <property type="entry name" value="Sporulation response regulatory protein Spo0B"/>
    <property type="match status" value="1"/>
</dbReference>
<evidence type="ECO:0000256" key="5">
    <source>
        <dbReference type="ARBA" id="ARBA00022553"/>
    </source>
</evidence>
<evidence type="ECO:0000256" key="6">
    <source>
        <dbReference type="ARBA" id="ARBA00022679"/>
    </source>
</evidence>
<dbReference type="SUPFAM" id="SSF55874">
    <property type="entry name" value="ATPase domain of HSP90 chaperone/DNA topoisomerase II/histidine kinase"/>
    <property type="match status" value="1"/>
</dbReference>
<reference evidence="16 17" key="1">
    <citation type="submission" date="2019-03" db="EMBL/GenBank/DDBJ databases">
        <title>Genomic Encyclopedia of Type Strains, Phase IV (KMG-IV): sequencing the most valuable type-strain genomes for metagenomic binning, comparative biology and taxonomic classification.</title>
        <authorList>
            <person name="Goeker M."/>
        </authorList>
    </citation>
    <scope>NUCLEOTIDE SEQUENCE [LARGE SCALE GENOMIC DNA]</scope>
    <source>
        <strain evidence="16 17">DSM 19605</strain>
    </source>
</reference>
<keyword evidence="14" id="KW-0175">Coiled coil</keyword>
<dbReference type="Gene3D" id="3.30.450.20">
    <property type="entry name" value="PAS domain"/>
    <property type="match status" value="2"/>
</dbReference>
<keyword evidence="13" id="KW-0472">Membrane</keyword>
<keyword evidence="8" id="KW-0547">Nucleotide-binding</keyword>
<keyword evidence="11" id="KW-1133">Transmembrane helix</keyword>
<dbReference type="InterPro" id="IPR050980">
    <property type="entry name" value="2C_sensor_his_kinase"/>
</dbReference>
<keyword evidence="17" id="KW-1185">Reference proteome</keyword>
<dbReference type="InterPro" id="IPR033463">
    <property type="entry name" value="sCache_3"/>
</dbReference>
<dbReference type="EC" id="2.7.13.3" evidence="3"/>
<keyword evidence="9 16" id="KW-0418">Kinase</keyword>
<dbReference type="PANTHER" id="PTHR44936">
    <property type="entry name" value="SENSOR PROTEIN CREC"/>
    <property type="match status" value="1"/>
</dbReference>
<evidence type="ECO:0000256" key="9">
    <source>
        <dbReference type="ARBA" id="ARBA00022777"/>
    </source>
</evidence>
<evidence type="ECO:0000313" key="16">
    <source>
        <dbReference type="EMBL" id="TDQ40574.1"/>
    </source>
</evidence>
<evidence type="ECO:0000259" key="15">
    <source>
        <dbReference type="PROSITE" id="PS50109"/>
    </source>
</evidence>
<comment type="caution">
    <text evidence="16">The sequence shown here is derived from an EMBL/GenBank/DDBJ whole genome shotgun (WGS) entry which is preliminary data.</text>
</comment>
<dbReference type="SMART" id="SM00091">
    <property type="entry name" value="PAS"/>
    <property type="match status" value="1"/>
</dbReference>
<dbReference type="InterPro" id="IPR013767">
    <property type="entry name" value="PAS_fold"/>
</dbReference>
<dbReference type="Proteomes" id="UP000295510">
    <property type="component" value="Unassembled WGS sequence"/>
</dbReference>
<evidence type="ECO:0000256" key="4">
    <source>
        <dbReference type="ARBA" id="ARBA00022475"/>
    </source>
</evidence>
<dbReference type="InterPro" id="IPR005467">
    <property type="entry name" value="His_kinase_dom"/>
</dbReference>
<evidence type="ECO:0000313" key="17">
    <source>
        <dbReference type="Proteomes" id="UP000295510"/>
    </source>
</evidence>
<dbReference type="FunFam" id="3.30.450.20:FF:000018">
    <property type="entry name" value="Sensor histidine kinase DcuS"/>
    <property type="match status" value="1"/>
</dbReference>
<dbReference type="InterPro" id="IPR039506">
    <property type="entry name" value="SPOB_a"/>
</dbReference>